<name>A0A9W7XTV6_9FUNG</name>
<dbReference type="EMBL" id="JANBOJ010000988">
    <property type="protein sequence ID" value="KAJ1718358.1"/>
    <property type="molecule type" value="Genomic_DNA"/>
</dbReference>
<comment type="caution">
    <text evidence="1">The sequence shown here is derived from an EMBL/GenBank/DDBJ whole genome shotgun (WGS) entry which is preliminary data.</text>
</comment>
<accession>A0A9W7XTV6</accession>
<evidence type="ECO:0008006" key="3">
    <source>
        <dbReference type="Google" id="ProtNLM"/>
    </source>
</evidence>
<organism evidence="1 2">
    <name type="scientific">Coemansia erecta</name>
    <dbReference type="NCBI Taxonomy" id="147472"/>
    <lineage>
        <taxon>Eukaryota</taxon>
        <taxon>Fungi</taxon>
        <taxon>Fungi incertae sedis</taxon>
        <taxon>Zoopagomycota</taxon>
        <taxon>Kickxellomycotina</taxon>
        <taxon>Kickxellomycetes</taxon>
        <taxon>Kickxellales</taxon>
        <taxon>Kickxellaceae</taxon>
        <taxon>Coemansia</taxon>
    </lineage>
</organism>
<sequence>GFWESVNKVGKICLPRRSGKTYNLTQMLLFFSILPEAKKLTDIPDSALVNNGASVGQVDRMCLAEKCRAKREQLFSSSLLKSNHPEFYKEHFMKYPVISISFAQCMGKTFIKLIYDIPFVTIDVANWDIDTKNHARGILKELYTNMFK</sequence>
<dbReference type="AlphaFoldDB" id="A0A9W7XTV6"/>
<feature type="non-terminal residue" evidence="1">
    <location>
        <position position="1"/>
    </location>
</feature>
<dbReference type="OrthoDB" id="5586226at2759"/>
<keyword evidence="2" id="KW-1185">Reference proteome</keyword>
<protein>
    <recommendedName>
        <fullName evidence="3">AAA-ATPase-like domain-containing protein</fullName>
    </recommendedName>
</protein>
<reference evidence="1" key="1">
    <citation type="submission" date="2022-07" db="EMBL/GenBank/DDBJ databases">
        <title>Phylogenomic reconstructions and comparative analyses of Kickxellomycotina fungi.</title>
        <authorList>
            <person name="Reynolds N.K."/>
            <person name="Stajich J.E."/>
            <person name="Barry K."/>
            <person name="Grigoriev I.V."/>
            <person name="Crous P."/>
            <person name="Smith M.E."/>
        </authorList>
    </citation>
    <scope>NUCLEOTIDE SEQUENCE</scope>
    <source>
        <strain evidence="1">NBRC 32514</strain>
    </source>
</reference>
<evidence type="ECO:0000313" key="1">
    <source>
        <dbReference type="EMBL" id="KAJ1718358.1"/>
    </source>
</evidence>
<gene>
    <name evidence="1" type="ORF">LPJ53_006561</name>
</gene>
<evidence type="ECO:0000313" key="2">
    <source>
        <dbReference type="Proteomes" id="UP001149813"/>
    </source>
</evidence>
<dbReference type="Proteomes" id="UP001149813">
    <property type="component" value="Unassembled WGS sequence"/>
</dbReference>
<feature type="non-terminal residue" evidence="1">
    <location>
        <position position="148"/>
    </location>
</feature>
<proteinExistence type="predicted"/>